<gene>
    <name evidence="2" type="ORF">NSPZN2_10447</name>
</gene>
<feature type="signal peptide" evidence="1">
    <location>
        <begin position="1"/>
        <end position="27"/>
    </location>
</feature>
<keyword evidence="1" id="KW-0732">Signal</keyword>
<dbReference type="Pfam" id="PF05494">
    <property type="entry name" value="MlaC"/>
    <property type="match status" value="1"/>
</dbReference>
<dbReference type="PIRSF" id="PIRSF004649">
    <property type="entry name" value="MlaC"/>
    <property type="match status" value="1"/>
</dbReference>
<feature type="chain" id="PRO_5046923771" evidence="1">
    <location>
        <begin position="28"/>
        <end position="204"/>
    </location>
</feature>
<dbReference type="EMBL" id="CAJNBJ010000001">
    <property type="protein sequence ID" value="CAE6695728.1"/>
    <property type="molecule type" value="Genomic_DNA"/>
</dbReference>
<accession>A0ABM8QGB8</accession>
<sequence>MHVSRWMIMAGVLALSFCLGGLSPALAGPATESVRGTIDEVLKILNDKELKAPAKQEDRRQRLEKVVAARFDYSEMSRRSLGAQWNQLSDKDKQEFVDLFRTLLTNTYADRVETYSGEGVQYLNERTEKEYAEVRTKVLSGKTEIPMDYRLMNKSNDWHVYDVVVDGVSLVNNYRGQFSKILHTSSYSDLVDQLRKKSEKIKAP</sequence>
<name>A0ABM8QGB8_9BACT</name>
<evidence type="ECO:0000256" key="1">
    <source>
        <dbReference type="SAM" id="SignalP"/>
    </source>
</evidence>
<organism evidence="2 3">
    <name type="scientific">Nitrospira defluvii</name>
    <dbReference type="NCBI Taxonomy" id="330214"/>
    <lineage>
        <taxon>Bacteria</taxon>
        <taxon>Pseudomonadati</taxon>
        <taxon>Nitrospirota</taxon>
        <taxon>Nitrospiria</taxon>
        <taxon>Nitrospirales</taxon>
        <taxon>Nitrospiraceae</taxon>
        <taxon>Nitrospira</taxon>
    </lineage>
</organism>
<dbReference type="InterPro" id="IPR042245">
    <property type="entry name" value="Tgt2/MlaC_sf"/>
</dbReference>
<dbReference type="Gene3D" id="3.10.450.710">
    <property type="entry name" value="Tgt2/MlaC"/>
    <property type="match status" value="1"/>
</dbReference>
<dbReference type="PANTHER" id="PTHR36573:SF1">
    <property type="entry name" value="INTERMEMBRANE PHOSPHOLIPID TRANSPORT SYSTEM BINDING PROTEIN MLAC"/>
    <property type="match status" value="1"/>
</dbReference>
<dbReference type="RefSeq" id="WP_213040328.1">
    <property type="nucleotide sequence ID" value="NZ_CAJNBJ010000001.1"/>
</dbReference>
<comment type="caution">
    <text evidence="2">The sequence shown here is derived from an EMBL/GenBank/DDBJ whole genome shotgun (WGS) entry which is preliminary data.</text>
</comment>
<evidence type="ECO:0000313" key="3">
    <source>
        <dbReference type="Proteomes" id="UP000675880"/>
    </source>
</evidence>
<reference evidence="2 3" key="1">
    <citation type="submission" date="2021-02" db="EMBL/GenBank/DDBJ databases">
        <authorList>
            <person name="Han P."/>
        </authorList>
    </citation>
    <scope>NUCLEOTIDE SEQUENCE [LARGE SCALE GENOMIC DNA]</scope>
    <source>
        <strain evidence="2">Candidatus Nitrospira sp. ZN2</strain>
    </source>
</reference>
<dbReference type="PANTHER" id="PTHR36573">
    <property type="entry name" value="INTERMEMBRANE PHOSPHOLIPID TRANSPORT SYSTEM BINDING PROTEIN MLAC"/>
    <property type="match status" value="1"/>
</dbReference>
<proteinExistence type="predicted"/>
<evidence type="ECO:0000313" key="2">
    <source>
        <dbReference type="EMBL" id="CAE6695728.1"/>
    </source>
</evidence>
<protein>
    <submittedName>
        <fullName evidence="2">Organic solvent tolerance ABC transporter substrate-binding protein</fullName>
    </submittedName>
</protein>
<dbReference type="InterPro" id="IPR008869">
    <property type="entry name" value="MlaC/ttg2D"/>
</dbReference>
<keyword evidence="3" id="KW-1185">Reference proteome</keyword>
<dbReference type="Proteomes" id="UP000675880">
    <property type="component" value="Unassembled WGS sequence"/>
</dbReference>